<protein>
    <submittedName>
        <fullName evidence="1">Terminase</fullName>
    </submittedName>
</protein>
<dbReference type="Gene3D" id="1.10.10.60">
    <property type="entry name" value="Homeodomain-like"/>
    <property type="match status" value="1"/>
</dbReference>
<evidence type="ECO:0000313" key="1">
    <source>
        <dbReference type="EMBL" id="NYZ69120.1"/>
    </source>
</evidence>
<keyword evidence="2" id="KW-1185">Reference proteome</keyword>
<sequence>MSRPKNRSKARDKKFFDGIEAGYGIGLAAKQAGYTRTSVYRYRDEDPSFAESWDEARENYIEELEAEADRRAVEGIEKGVYYQGHQVGTQREYSDALLMFRLKALAPERYRDRQEVKHDGKVDGKLEVVKPVFNLTLTTDE</sequence>
<dbReference type="EMBL" id="JACCKB010000061">
    <property type="protein sequence ID" value="NYZ69120.1"/>
    <property type="molecule type" value="Genomic_DNA"/>
</dbReference>
<comment type="caution">
    <text evidence="1">The sequence shown here is derived from an EMBL/GenBank/DDBJ whole genome shotgun (WGS) entry which is preliminary data.</text>
</comment>
<reference evidence="1 2" key="1">
    <citation type="submission" date="2020-07" db="EMBL/GenBank/DDBJ databases">
        <title>Endozoicomonas sp. nov., isolated from sediment.</title>
        <authorList>
            <person name="Gu T."/>
        </authorList>
    </citation>
    <scope>NUCLEOTIDE SEQUENCE [LARGE SCALE GENOMIC DNA]</scope>
    <source>
        <strain evidence="1 2">SM1973</strain>
    </source>
</reference>
<dbReference type="RefSeq" id="WP_180571120.1">
    <property type="nucleotide sequence ID" value="NZ_JACCKB010000061.1"/>
</dbReference>
<accession>A0A853I5F1</accession>
<gene>
    <name evidence="1" type="ORF">H0A36_24170</name>
</gene>
<organism evidence="1 2">
    <name type="scientific">Spartinivicinus marinus</name>
    <dbReference type="NCBI Taxonomy" id="2994442"/>
    <lineage>
        <taxon>Bacteria</taxon>
        <taxon>Pseudomonadati</taxon>
        <taxon>Pseudomonadota</taxon>
        <taxon>Gammaproteobacteria</taxon>
        <taxon>Oceanospirillales</taxon>
        <taxon>Zooshikellaceae</taxon>
        <taxon>Spartinivicinus</taxon>
    </lineage>
</organism>
<dbReference type="Proteomes" id="UP000569732">
    <property type="component" value="Unassembled WGS sequence"/>
</dbReference>
<proteinExistence type="predicted"/>
<evidence type="ECO:0000313" key="2">
    <source>
        <dbReference type="Proteomes" id="UP000569732"/>
    </source>
</evidence>
<name>A0A853I5F1_9GAMM</name>
<dbReference type="AlphaFoldDB" id="A0A853I5F1"/>